<feature type="region of interest" description="Disordered" evidence="1">
    <location>
        <begin position="98"/>
        <end position="118"/>
    </location>
</feature>
<evidence type="ECO:0000313" key="2">
    <source>
        <dbReference type="EMBL" id="KAL1517946.1"/>
    </source>
</evidence>
<dbReference type="AlphaFoldDB" id="A0ABD1FIF0"/>
<protein>
    <submittedName>
        <fullName evidence="2">Uncharacterized protein</fullName>
    </submittedName>
</protein>
<gene>
    <name evidence="2" type="ORF">ABEB36_001642</name>
</gene>
<sequence length="118" mass="13507">MDQFRKIFQTIEKPVYTRLVLTMSGIDIEYMEHVKSTYAICSTETTESLSGVITGDNSFNFKGIANITLEMARGMDHDEHESDSNMLELIQLGIQRMNDDSLSSMRSSDELRSNREQM</sequence>
<evidence type="ECO:0000256" key="1">
    <source>
        <dbReference type="SAM" id="MobiDB-lite"/>
    </source>
</evidence>
<keyword evidence="3" id="KW-1185">Reference proteome</keyword>
<dbReference type="EMBL" id="JBDJPC010000001">
    <property type="protein sequence ID" value="KAL1517946.1"/>
    <property type="molecule type" value="Genomic_DNA"/>
</dbReference>
<accession>A0ABD1FIF0</accession>
<proteinExistence type="predicted"/>
<reference evidence="2 3" key="1">
    <citation type="submission" date="2024-05" db="EMBL/GenBank/DDBJ databases">
        <title>Genetic variation in Jamaican populations of the coffee berry borer (Hypothenemus hampei).</title>
        <authorList>
            <person name="Errbii M."/>
            <person name="Myrie A."/>
        </authorList>
    </citation>
    <scope>NUCLEOTIDE SEQUENCE [LARGE SCALE GENOMIC DNA]</scope>
    <source>
        <strain evidence="2">JA-Hopewell-2020-01-JO</strain>
        <tissue evidence="2">Whole body</tissue>
    </source>
</reference>
<feature type="compositionally biased region" description="Basic and acidic residues" evidence="1">
    <location>
        <begin position="107"/>
        <end position="118"/>
    </location>
</feature>
<dbReference type="Proteomes" id="UP001566132">
    <property type="component" value="Unassembled WGS sequence"/>
</dbReference>
<evidence type="ECO:0000313" key="3">
    <source>
        <dbReference type="Proteomes" id="UP001566132"/>
    </source>
</evidence>
<name>A0ABD1FIF0_HYPHA</name>
<comment type="caution">
    <text evidence="2">The sequence shown here is derived from an EMBL/GenBank/DDBJ whole genome shotgun (WGS) entry which is preliminary data.</text>
</comment>
<organism evidence="2 3">
    <name type="scientific">Hypothenemus hampei</name>
    <name type="common">Coffee berry borer</name>
    <dbReference type="NCBI Taxonomy" id="57062"/>
    <lineage>
        <taxon>Eukaryota</taxon>
        <taxon>Metazoa</taxon>
        <taxon>Ecdysozoa</taxon>
        <taxon>Arthropoda</taxon>
        <taxon>Hexapoda</taxon>
        <taxon>Insecta</taxon>
        <taxon>Pterygota</taxon>
        <taxon>Neoptera</taxon>
        <taxon>Endopterygota</taxon>
        <taxon>Coleoptera</taxon>
        <taxon>Polyphaga</taxon>
        <taxon>Cucujiformia</taxon>
        <taxon>Curculionidae</taxon>
        <taxon>Scolytinae</taxon>
        <taxon>Hypothenemus</taxon>
    </lineage>
</organism>